<dbReference type="GO" id="GO:0036220">
    <property type="term" value="F:ITP diphosphatase activity"/>
    <property type="evidence" value="ECO:0007669"/>
    <property type="project" value="UniProtKB-UniRule"/>
</dbReference>
<dbReference type="HAMAP" id="MF_01405">
    <property type="entry name" value="Non_canon_purine_NTPase"/>
    <property type="match status" value="1"/>
</dbReference>
<feature type="binding site" evidence="7">
    <location>
        <position position="74"/>
    </location>
    <ligand>
        <name>Mg(2+)</name>
        <dbReference type="ChEBI" id="CHEBI:18420"/>
    </ligand>
</feature>
<dbReference type="GO" id="GO:0009117">
    <property type="term" value="P:nucleotide metabolic process"/>
    <property type="evidence" value="ECO:0007669"/>
    <property type="project" value="UniProtKB-KW"/>
</dbReference>
<evidence type="ECO:0000256" key="7">
    <source>
        <dbReference type="HAMAP-Rule" id="MF_01405"/>
    </source>
</evidence>
<protein>
    <recommendedName>
        <fullName evidence="7">dITP/XTP pyrophosphatase</fullName>
        <ecNumber evidence="7">3.6.1.66</ecNumber>
    </recommendedName>
    <alternativeName>
        <fullName evidence="7">Non-canonical purine NTP pyrophosphatase</fullName>
    </alternativeName>
    <alternativeName>
        <fullName evidence="7">Non-standard purine NTP pyrophosphatase</fullName>
    </alternativeName>
    <alternativeName>
        <fullName evidence="7">Nucleoside-triphosphate diphosphatase</fullName>
    </alternativeName>
    <alternativeName>
        <fullName evidence="7">Nucleoside-triphosphate pyrophosphatase</fullName>
        <shortName evidence="7">NTPase</shortName>
    </alternativeName>
</protein>
<keyword evidence="6 7" id="KW-0546">Nucleotide metabolism</keyword>
<comment type="caution">
    <text evidence="7">Lacks conserved residue(s) required for the propagation of feature annotation.</text>
</comment>
<keyword evidence="10" id="KW-1185">Reference proteome</keyword>
<dbReference type="EC" id="3.6.1.66" evidence="7"/>
<dbReference type="GO" id="GO:0017111">
    <property type="term" value="F:ribonucleoside triphosphate phosphatase activity"/>
    <property type="evidence" value="ECO:0007669"/>
    <property type="project" value="InterPro"/>
</dbReference>
<dbReference type="InterPro" id="IPR020922">
    <property type="entry name" value="dITP/XTP_pyrophosphatase"/>
</dbReference>
<evidence type="ECO:0000256" key="6">
    <source>
        <dbReference type="ARBA" id="ARBA00023080"/>
    </source>
</evidence>
<feature type="binding site" evidence="7">
    <location>
        <position position="75"/>
    </location>
    <ligand>
        <name>substrate</name>
    </ligand>
</feature>
<evidence type="ECO:0000313" key="9">
    <source>
        <dbReference type="EMBL" id="KFJ05319.1"/>
    </source>
</evidence>
<dbReference type="Proteomes" id="UP000029055">
    <property type="component" value="Unassembled WGS sequence"/>
</dbReference>
<evidence type="ECO:0000256" key="4">
    <source>
        <dbReference type="ARBA" id="ARBA00022801"/>
    </source>
</evidence>
<evidence type="ECO:0000256" key="8">
    <source>
        <dbReference type="SAM" id="MobiDB-lite"/>
    </source>
</evidence>
<comment type="catalytic activity">
    <reaction evidence="7">
        <text>XTP + H2O = XMP + diphosphate + H(+)</text>
        <dbReference type="Rhea" id="RHEA:28610"/>
        <dbReference type="ChEBI" id="CHEBI:15377"/>
        <dbReference type="ChEBI" id="CHEBI:15378"/>
        <dbReference type="ChEBI" id="CHEBI:33019"/>
        <dbReference type="ChEBI" id="CHEBI:57464"/>
        <dbReference type="ChEBI" id="CHEBI:61314"/>
        <dbReference type="EC" id="3.6.1.66"/>
    </reaction>
</comment>
<feature type="active site" description="Proton acceptor" evidence="7">
    <location>
        <position position="74"/>
    </location>
</feature>
<comment type="caution">
    <text evidence="9">The sequence shown here is derived from an EMBL/GenBank/DDBJ whole genome shotgun (WGS) entry which is preliminary data.</text>
</comment>
<name>A0A087EC18_9BIFI</name>
<feature type="binding site" evidence="7">
    <location>
        <begin position="282"/>
        <end position="283"/>
    </location>
    <ligand>
        <name>substrate</name>
    </ligand>
</feature>
<organism evidence="9 10">
    <name type="scientific">Bifidobacterium subtile</name>
    <dbReference type="NCBI Taxonomy" id="77635"/>
    <lineage>
        <taxon>Bacteria</taxon>
        <taxon>Bacillati</taxon>
        <taxon>Actinomycetota</taxon>
        <taxon>Actinomycetes</taxon>
        <taxon>Bifidobacteriales</taxon>
        <taxon>Bifidobacteriaceae</taxon>
        <taxon>Bifidobacterium</taxon>
    </lineage>
</organism>
<dbReference type="PANTHER" id="PTHR11067:SF9">
    <property type="entry name" value="INOSINE TRIPHOSPHATE PYROPHOSPHATASE"/>
    <property type="match status" value="1"/>
</dbReference>
<evidence type="ECO:0000256" key="2">
    <source>
        <dbReference type="ARBA" id="ARBA00022723"/>
    </source>
</evidence>
<evidence type="ECO:0000256" key="3">
    <source>
        <dbReference type="ARBA" id="ARBA00022741"/>
    </source>
</evidence>
<feature type="region of interest" description="Disordered" evidence="8">
    <location>
        <begin position="166"/>
        <end position="214"/>
    </location>
</feature>
<dbReference type="GO" id="GO:0046872">
    <property type="term" value="F:metal ion binding"/>
    <property type="evidence" value="ECO:0007669"/>
    <property type="project" value="UniProtKB-KW"/>
</dbReference>
<dbReference type="InterPro" id="IPR029001">
    <property type="entry name" value="ITPase-like_fam"/>
</dbReference>
<dbReference type="AlphaFoldDB" id="A0A087EC18"/>
<dbReference type="GO" id="GO:0036222">
    <property type="term" value="F:XTP diphosphatase activity"/>
    <property type="evidence" value="ECO:0007669"/>
    <property type="project" value="UniProtKB-UniRule"/>
</dbReference>
<evidence type="ECO:0000313" key="10">
    <source>
        <dbReference type="Proteomes" id="UP000029055"/>
    </source>
</evidence>
<dbReference type="CDD" id="cd00515">
    <property type="entry name" value="HAM1"/>
    <property type="match status" value="1"/>
</dbReference>
<dbReference type="Gene3D" id="3.90.950.10">
    <property type="match status" value="1"/>
</dbReference>
<comment type="catalytic activity">
    <reaction evidence="7">
        <text>dITP + H2O = dIMP + diphosphate + H(+)</text>
        <dbReference type="Rhea" id="RHEA:28342"/>
        <dbReference type="ChEBI" id="CHEBI:15377"/>
        <dbReference type="ChEBI" id="CHEBI:15378"/>
        <dbReference type="ChEBI" id="CHEBI:33019"/>
        <dbReference type="ChEBI" id="CHEBI:61194"/>
        <dbReference type="ChEBI" id="CHEBI:61382"/>
        <dbReference type="EC" id="3.6.1.66"/>
    </reaction>
</comment>
<feature type="binding site" evidence="7">
    <location>
        <begin position="7"/>
        <end position="12"/>
    </location>
    <ligand>
        <name>substrate</name>
    </ligand>
</feature>
<feature type="binding site" evidence="7">
    <location>
        <begin position="245"/>
        <end position="248"/>
    </location>
    <ligand>
        <name>substrate</name>
    </ligand>
</feature>
<dbReference type="InterPro" id="IPR002637">
    <property type="entry name" value="RdgB/HAM1"/>
</dbReference>
<proteinExistence type="inferred from homology"/>
<sequence>MRIIVATHNEGKLVEIRRILQQDLGAQADEVELVSAGSLGLPDPVETGTTFEENALLKARDVASRTGLPAIADDSGLIVDVLGAAPGILSARWSGVHGDDEANNALLLAQIADIPDAHRTARFRCAAALAVPEGFAADASVSDAAEAGAMAVDDAADSDHANADVAADADDRGTNGVGFGTDTDFSAAGIAEHDRGGERGAVEDGDRNADNDGATPTPYAIAAQYVQTGDMPGCIIRTPRGKQGFGYDPLFVPDDQPGRTNEHGEPLTSAEMTPAEKNTISHRGTAIAALMPSIERLLSNR</sequence>
<keyword evidence="3 7" id="KW-0547">Nucleotide-binding</keyword>
<dbReference type="RefSeq" id="WP_024464385.1">
    <property type="nucleotide sequence ID" value="NZ_CP062939.1"/>
</dbReference>
<keyword evidence="2 7" id="KW-0479">Metal-binding</keyword>
<gene>
    <name evidence="9" type="ORF">BISU_1440</name>
</gene>
<keyword evidence="4 7" id="KW-0378">Hydrolase</keyword>
<accession>A0A087EC18</accession>
<comment type="catalytic activity">
    <reaction evidence="7">
        <text>ITP + H2O = IMP + diphosphate + H(+)</text>
        <dbReference type="Rhea" id="RHEA:29399"/>
        <dbReference type="ChEBI" id="CHEBI:15377"/>
        <dbReference type="ChEBI" id="CHEBI:15378"/>
        <dbReference type="ChEBI" id="CHEBI:33019"/>
        <dbReference type="ChEBI" id="CHEBI:58053"/>
        <dbReference type="ChEBI" id="CHEBI:61402"/>
        <dbReference type="EC" id="3.6.1.66"/>
    </reaction>
</comment>
<dbReference type="GO" id="GO:0005829">
    <property type="term" value="C:cytosol"/>
    <property type="evidence" value="ECO:0007669"/>
    <property type="project" value="TreeGrafter"/>
</dbReference>
<comment type="similarity">
    <text evidence="1 7">Belongs to the HAM1 NTPase family.</text>
</comment>
<dbReference type="GO" id="GO:0009146">
    <property type="term" value="P:purine nucleoside triphosphate catabolic process"/>
    <property type="evidence" value="ECO:0007669"/>
    <property type="project" value="UniProtKB-UniRule"/>
</dbReference>
<dbReference type="STRING" id="77635.BISU_1440"/>
<comment type="cofactor">
    <cofactor evidence="7">
        <name>Mg(2+)</name>
        <dbReference type="ChEBI" id="CHEBI:18420"/>
    </cofactor>
    <text evidence="7">Binds 1 Mg(2+) ion per subunit.</text>
</comment>
<dbReference type="GO" id="GO:0035870">
    <property type="term" value="F:dITP diphosphatase activity"/>
    <property type="evidence" value="ECO:0007669"/>
    <property type="project" value="UniProtKB-UniRule"/>
</dbReference>
<reference evidence="9 10" key="1">
    <citation type="submission" date="2014-03" db="EMBL/GenBank/DDBJ databases">
        <title>Genomics of Bifidobacteria.</title>
        <authorList>
            <person name="Ventura M."/>
            <person name="Milani C."/>
            <person name="Lugli G.A."/>
        </authorList>
    </citation>
    <scope>NUCLEOTIDE SEQUENCE [LARGE SCALE GENOMIC DNA]</scope>
    <source>
        <strain evidence="9 10">LMG 11597</strain>
    </source>
</reference>
<feature type="compositionally biased region" description="Basic and acidic residues" evidence="8">
    <location>
        <begin position="191"/>
        <end position="210"/>
    </location>
</feature>
<feature type="binding site" evidence="7">
    <location>
        <position position="277"/>
    </location>
    <ligand>
        <name>substrate</name>
    </ligand>
</feature>
<dbReference type="PANTHER" id="PTHR11067">
    <property type="entry name" value="INOSINE TRIPHOSPHATE PYROPHOSPHATASE/HAM1 PROTEIN"/>
    <property type="match status" value="1"/>
</dbReference>
<evidence type="ECO:0000256" key="1">
    <source>
        <dbReference type="ARBA" id="ARBA00008023"/>
    </source>
</evidence>
<dbReference type="Pfam" id="PF01725">
    <property type="entry name" value="Ham1p_like"/>
    <property type="match status" value="2"/>
</dbReference>
<keyword evidence="5 7" id="KW-0460">Magnesium</keyword>
<evidence type="ECO:0000256" key="5">
    <source>
        <dbReference type="ARBA" id="ARBA00022842"/>
    </source>
</evidence>
<dbReference type="EMBL" id="JGZR01000001">
    <property type="protein sequence ID" value="KFJ05319.1"/>
    <property type="molecule type" value="Genomic_DNA"/>
</dbReference>
<dbReference type="SUPFAM" id="SSF52972">
    <property type="entry name" value="ITPase-like"/>
    <property type="match status" value="2"/>
</dbReference>
<dbReference type="GO" id="GO:0000166">
    <property type="term" value="F:nucleotide binding"/>
    <property type="evidence" value="ECO:0007669"/>
    <property type="project" value="UniProtKB-KW"/>
</dbReference>
<dbReference type="eggNOG" id="COG0127">
    <property type="taxonomic scope" value="Bacteria"/>
</dbReference>
<comment type="subunit">
    <text evidence="7">Homodimer.</text>
</comment>
<comment type="function">
    <text evidence="7">Pyrophosphatase that catalyzes the hydrolysis of nucleoside triphosphates to their monophosphate derivatives, with a high preference for the non-canonical purine nucleotides XTP (xanthosine triphosphate), dITP (deoxyinosine triphosphate) and ITP. Seems to function as a house-cleaning enzyme that removes non-canonical purine nucleotides from the nucleotide pool, thus preventing their incorporation into DNA/RNA and avoiding chromosomal lesions.</text>
</comment>